<dbReference type="Pfam" id="PF07859">
    <property type="entry name" value="Abhydrolase_3"/>
    <property type="match status" value="1"/>
</dbReference>
<sequence length="307" mass="34484">MDSQNSTEVVHDFSPRFLIYKDGRVERLRKDVIAPASHDPSTGVHSKDVKISESASARVYLPDNISENTKLPVFIYYHGGAFCQFSAFNTRYHKYLNSIVSEANVIAVSVNYRLAPEYPIPACYEDTWDVTKWVLSHSAGTGPDPWIAQWGDMSRVFLAGDSAGGNMSHNMLAQAAREGLLNQKTKIEGVILVHPFFSQGQLDLDEIVDFLSERKMGVMDPRFNPIAYPEQMKKEVACDRVMVCVDKEDELREVGIAYYEALKGSGYEGKVELLETCGGGHVFHLKNQEHEKSCEFLKLMASFINQS</sequence>
<dbReference type="Gene3D" id="3.40.50.1820">
    <property type="entry name" value="alpha/beta hydrolase"/>
    <property type="match status" value="1"/>
</dbReference>
<dbReference type="PANTHER" id="PTHR23024">
    <property type="entry name" value="ARYLACETAMIDE DEACETYLASE"/>
    <property type="match status" value="1"/>
</dbReference>
<feature type="domain" description="Alpha/beta hydrolase fold-3" evidence="2">
    <location>
        <begin position="75"/>
        <end position="284"/>
    </location>
</feature>
<dbReference type="InterPro" id="IPR050466">
    <property type="entry name" value="Carboxylest/Gibb_receptor"/>
</dbReference>
<proteinExistence type="inferred from homology"/>
<dbReference type="InterPro" id="IPR013094">
    <property type="entry name" value="AB_hydrolase_3"/>
</dbReference>
<dbReference type="AlphaFoldDB" id="A0AAW1M7S1"/>
<reference evidence="3" key="1">
    <citation type="submission" date="2024-03" db="EMBL/GenBank/DDBJ databases">
        <title>WGS assembly of Saponaria officinalis var. Norfolk2.</title>
        <authorList>
            <person name="Jenkins J."/>
            <person name="Shu S."/>
            <person name="Grimwood J."/>
            <person name="Barry K."/>
            <person name="Goodstein D."/>
            <person name="Schmutz J."/>
            <person name="Leebens-Mack J."/>
            <person name="Osbourn A."/>
        </authorList>
    </citation>
    <scope>NUCLEOTIDE SEQUENCE [LARGE SCALE GENOMIC DNA]</scope>
    <source>
        <strain evidence="3">JIC</strain>
    </source>
</reference>
<organism evidence="3 4">
    <name type="scientific">Saponaria officinalis</name>
    <name type="common">Common soapwort</name>
    <name type="synonym">Lychnis saponaria</name>
    <dbReference type="NCBI Taxonomy" id="3572"/>
    <lineage>
        <taxon>Eukaryota</taxon>
        <taxon>Viridiplantae</taxon>
        <taxon>Streptophyta</taxon>
        <taxon>Embryophyta</taxon>
        <taxon>Tracheophyta</taxon>
        <taxon>Spermatophyta</taxon>
        <taxon>Magnoliopsida</taxon>
        <taxon>eudicotyledons</taxon>
        <taxon>Gunneridae</taxon>
        <taxon>Pentapetalae</taxon>
        <taxon>Caryophyllales</taxon>
        <taxon>Caryophyllaceae</taxon>
        <taxon>Caryophylleae</taxon>
        <taxon>Saponaria</taxon>
    </lineage>
</organism>
<dbReference type="Proteomes" id="UP001443914">
    <property type="component" value="Unassembled WGS sequence"/>
</dbReference>
<dbReference type="InterPro" id="IPR029058">
    <property type="entry name" value="AB_hydrolase_fold"/>
</dbReference>
<dbReference type="PANTHER" id="PTHR23024:SF479">
    <property type="entry name" value="CARBOXYLESTERASE 2-RELATED"/>
    <property type="match status" value="1"/>
</dbReference>
<comment type="caution">
    <text evidence="3">The sequence shown here is derived from an EMBL/GenBank/DDBJ whole genome shotgun (WGS) entry which is preliminary data.</text>
</comment>
<name>A0AAW1M7S1_SAPOF</name>
<dbReference type="EMBL" id="JBDFQZ010000003">
    <property type="protein sequence ID" value="KAK9742130.1"/>
    <property type="molecule type" value="Genomic_DNA"/>
</dbReference>
<keyword evidence="4" id="KW-1185">Reference proteome</keyword>
<dbReference type="SUPFAM" id="SSF53474">
    <property type="entry name" value="alpha/beta-Hydrolases"/>
    <property type="match status" value="1"/>
</dbReference>
<evidence type="ECO:0000256" key="1">
    <source>
        <dbReference type="ARBA" id="ARBA00010515"/>
    </source>
</evidence>
<comment type="similarity">
    <text evidence="1">Belongs to the 'GDXG' lipolytic enzyme family.</text>
</comment>
<evidence type="ECO:0000259" key="2">
    <source>
        <dbReference type="Pfam" id="PF07859"/>
    </source>
</evidence>
<dbReference type="GO" id="GO:0016787">
    <property type="term" value="F:hydrolase activity"/>
    <property type="evidence" value="ECO:0007669"/>
    <property type="project" value="InterPro"/>
</dbReference>
<protein>
    <recommendedName>
        <fullName evidence="2">Alpha/beta hydrolase fold-3 domain-containing protein</fullName>
    </recommendedName>
</protein>
<accession>A0AAW1M7S1</accession>
<evidence type="ECO:0000313" key="3">
    <source>
        <dbReference type="EMBL" id="KAK9742130.1"/>
    </source>
</evidence>
<evidence type="ECO:0000313" key="4">
    <source>
        <dbReference type="Proteomes" id="UP001443914"/>
    </source>
</evidence>
<gene>
    <name evidence="3" type="ORF">RND81_03G150400</name>
</gene>